<keyword evidence="2" id="KW-1185">Reference proteome</keyword>
<dbReference type="Proteomes" id="UP000272025">
    <property type="component" value="Unassembled WGS sequence"/>
</dbReference>
<evidence type="ECO:0000313" key="2">
    <source>
        <dbReference type="Proteomes" id="UP000272025"/>
    </source>
</evidence>
<dbReference type="EMBL" id="ML119056">
    <property type="protein sequence ID" value="ROT38223.1"/>
    <property type="molecule type" value="Genomic_DNA"/>
</dbReference>
<gene>
    <name evidence="1" type="ORF">SODALDRAFT_360566</name>
</gene>
<organism evidence="1 2">
    <name type="scientific">Sodiomyces alkalinus (strain CBS 110278 / VKM F-3762 / F11)</name>
    <name type="common">Alkaliphilic filamentous fungus</name>
    <dbReference type="NCBI Taxonomy" id="1314773"/>
    <lineage>
        <taxon>Eukaryota</taxon>
        <taxon>Fungi</taxon>
        <taxon>Dikarya</taxon>
        <taxon>Ascomycota</taxon>
        <taxon>Pezizomycotina</taxon>
        <taxon>Sordariomycetes</taxon>
        <taxon>Hypocreomycetidae</taxon>
        <taxon>Glomerellales</taxon>
        <taxon>Plectosphaerellaceae</taxon>
        <taxon>Sodiomyces</taxon>
    </lineage>
</organism>
<dbReference type="AlphaFoldDB" id="A0A3N2PUN9"/>
<evidence type="ECO:0000313" key="1">
    <source>
        <dbReference type="EMBL" id="ROT38223.1"/>
    </source>
</evidence>
<dbReference type="RefSeq" id="XP_028466029.1">
    <property type="nucleotide sequence ID" value="XM_028614280.1"/>
</dbReference>
<accession>A0A3N2PUN9</accession>
<name>A0A3N2PUN9_SODAK</name>
<dbReference type="GeneID" id="39582758"/>
<protein>
    <submittedName>
        <fullName evidence="1">Uncharacterized protein</fullName>
    </submittedName>
</protein>
<sequence>MDLLMDREELEIFTDQRKNSLPPKLQGSIHVTVPQFFYPYPSASLPFFAPSSPANNLQSPSSYFGKPQLPMEYQPWHGSTLDFRFRLREITSFPLARLSLRGVTLPGAHYIMSERSRVDPAVRSRTWREDGTRVLRPEKLGFGIPSRFFHVLQIGPWMRPLMSVKLGSHKTKMQAL</sequence>
<proteinExistence type="predicted"/>
<reference evidence="1 2" key="1">
    <citation type="journal article" date="2018" name="Mol. Ecol.">
        <title>The obligate alkalophilic soda-lake fungus Sodiomyces alkalinus has shifted to a protein diet.</title>
        <authorList>
            <person name="Grum-Grzhimaylo A.A."/>
            <person name="Falkoski D.L."/>
            <person name="van den Heuvel J."/>
            <person name="Valero-Jimenez C.A."/>
            <person name="Min B."/>
            <person name="Choi I.G."/>
            <person name="Lipzen A."/>
            <person name="Daum C.G."/>
            <person name="Aanen D.K."/>
            <person name="Tsang A."/>
            <person name="Henrissat B."/>
            <person name="Bilanenko E.N."/>
            <person name="de Vries R.P."/>
            <person name="van Kan J.A.L."/>
            <person name="Grigoriev I.V."/>
            <person name="Debets A.J.M."/>
        </authorList>
    </citation>
    <scope>NUCLEOTIDE SEQUENCE [LARGE SCALE GENOMIC DNA]</scope>
    <source>
        <strain evidence="1 2">F11</strain>
    </source>
</reference>